<keyword evidence="2" id="KW-0472">Membrane</keyword>
<feature type="transmembrane region" description="Helical" evidence="2">
    <location>
        <begin position="304"/>
        <end position="325"/>
    </location>
</feature>
<evidence type="ECO:0000256" key="2">
    <source>
        <dbReference type="SAM" id="Phobius"/>
    </source>
</evidence>
<reference evidence="3 4" key="1">
    <citation type="submission" date="2020-08" db="EMBL/GenBank/DDBJ databases">
        <title>Genomic Encyclopedia of Type Strains, Phase IV (KMG-IV): sequencing the most valuable type-strain genomes for metagenomic binning, comparative biology and taxonomic classification.</title>
        <authorList>
            <person name="Goeker M."/>
        </authorList>
    </citation>
    <scope>NUCLEOTIDE SEQUENCE [LARGE SCALE GENOMIC DNA]</scope>
    <source>
        <strain evidence="3 4">DSM 25966</strain>
    </source>
</reference>
<evidence type="ECO:0000313" key="3">
    <source>
        <dbReference type="EMBL" id="MBB3933660.1"/>
    </source>
</evidence>
<keyword evidence="2" id="KW-0812">Transmembrane</keyword>
<dbReference type="AlphaFoldDB" id="A0A840ATD2"/>
<sequence length="329" mass="34268">MQLTELWPYALIVVSGAALVMVLFMLLVAPRDTAGSSTRARLRGTARPRAGQPATPPSGPAGERNVAPGPGERLPPPEAVMPPPRSAGPAAAAPARPEPRGQPAPLQNGGFGAALRSEERPPAAREEAGFDIPSFLRREVQSGVAEPAPPPAAPSMVRPLANGLGSIAFDPPRNLREGDVAVLTIRLARPQEEPTAMPPVIPGLRGALASAVSHAAVSATVSLSAARGTFRIEARSPLIQVLDERRPVSEWSFHVTPLKSGRQRLELTVAGARNVGGTLEAVDQDIVPSMVAVRVNGRRVAVRAARIAAALLGVVIIAWVVAAYAGPPR</sequence>
<organism evidence="3 4">
    <name type="scientific">Kaistia hirudinis</name>
    <dbReference type="NCBI Taxonomy" id="1293440"/>
    <lineage>
        <taxon>Bacteria</taxon>
        <taxon>Pseudomonadati</taxon>
        <taxon>Pseudomonadota</taxon>
        <taxon>Alphaproteobacteria</taxon>
        <taxon>Hyphomicrobiales</taxon>
        <taxon>Kaistiaceae</taxon>
        <taxon>Kaistia</taxon>
    </lineage>
</organism>
<keyword evidence="2" id="KW-1133">Transmembrane helix</keyword>
<feature type="compositionally biased region" description="Low complexity" evidence="1">
    <location>
        <begin position="87"/>
        <end position="105"/>
    </location>
</feature>
<accession>A0A840ATD2</accession>
<feature type="compositionally biased region" description="Basic and acidic residues" evidence="1">
    <location>
        <begin position="116"/>
        <end position="128"/>
    </location>
</feature>
<evidence type="ECO:0000256" key="1">
    <source>
        <dbReference type="SAM" id="MobiDB-lite"/>
    </source>
</evidence>
<feature type="transmembrane region" description="Helical" evidence="2">
    <location>
        <begin position="6"/>
        <end position="29"/>
    </location>
</feature>
<protein>
    <submittedName>
        <fullName evidence="3">Uncharacterized protein</fullName>
    </submittedName>
</protein>
<gene>
    <name evidence="3" type="ORF">GGR25_004733</name>
</gene>
<feature type="region of interest" description="Disordered" evidence="1">
    <location>
        <begin position="33"/>
        <end position="131"/>
    </location>
</feature>
<feature type="compositionally biased region" description="Pro residues" evidence="1">
    <location>
        <begin position="73"/>
        <end position="86"/>
    </location>
</feature>
<dbReference type="RefSeq" id="WP_183401292.1">
    <property type="nucleotide sequence ID" value="NZ_JACIDS010000006.1"/>
</dbReference>
<keyword evidence="4" id="KW-1185">Reference proteome</keyword>
<dbReference type="Proteomes" id="UP000553963">
    <property type="component" value="Unassembled WGS sequence"/>
</dbReference>
<comment type="caution">
    <text evidence="3">The sequence shown here is derived from an EMBL/GenBank/DDBJ whole genome shotgun (WGS) entry which is preliminary data.</text>
</comment>
<dbReference type="EMBL" id="JACIDS010000006">
    <property type="protein sequence ID" value="MBB3933660.1"/>
    <property type="molecule type" value="Genomic_DNA"/>
</dbReference>
<proteinExistence type="predicted"/>
<evidence type="ECO:0000313" key="4">
    <source>
        <dbReference type="Proteomes" id="UP000553963"/>
    </source>
</evidence>
<name>A0A840ATD2_9HYPH</name>